<dbReference type="InterPro" id="IPR021549">
    <property type="entry name" value="DUF2894"/>
</dbReference>
<dbReference type="Pfam" id="PF11445">
    <property type="entry name" value="DUF2894"/>
    <property type="match status" value="1"/>
</dbReference>
<protein>
    <submittedName>
        <fullName evidence="2">DUF2894 domain-containing protein</fullName>
    </submittedName>
</protein>
<evidence type="ECO:0000313" key="2">
    <source>
        <dbReference type="EMBL" id="WFP11054.1"/>
    </source>
</evidence>
<feature type="region of interest" description="Disordered" evidence="1">
    <location>
        <begin position="60"/>
        <end position="94"/>
    </location>
</feature>
<feature type="compositionally biased region" description="Basic and acidic residues" evidence="1">
    <location>
        <begin position="60"/>
        <end position="74"/>
    </location>
</feature>
<evidence type="ECO:0000256" key="1">
    <source>
        <dbReference type="SAM" id="MobiDB-lite"/>
    </source>
</evidence>
<proteinExistence type="predicted"/>
<feature type="compositionally biased region" description="Basic residues" evidence="1">
    <location>
        <begin position="222"/>
        <end position="232"/>
    </location>
</feature>
<reference evidence="2 3" key="1">
    <citation type="submission" date="2023-03" db="EMBL/GenBank/DDBJ databases">
        <title>Achromobacter spanius LIG8.</title>
        <authorList>
            <person name="Shrestha S."/>
        </authorList>
    </citation>
    <scope>NUCLEOTIDE SEQUENCE [LARGE SCALE GENOMIC DNA]</scope>
    <source>
        <strain evidence="2 3">LIG8</strain>
    </source>
</reference>
<dbReference type="Proteomes" id="UP001214170">
    <property type="component" value="Chromosome"/>
</dbReference>
<evidence type="ECO:0000313" key="3">
    <source>
        <dbReference type="Proteomes" id="UP001214170"/>
    </source>
</evidence>
<keyword evidence="3" id="KW-1185">Reference proteome</keyword>
<sequence length="232" mass="25054">MLDAWRDGGADQADPVRFHFLQAMARRAAVLAGPARQLLDEKLAGHMYAYSQLLDAEADAHPGAKPDAEPDAKPNSEPGAEPTAPPPAQPTDVAPNTLAGLLAYLADPGAGPGQTTADAASPWNRDALGLRDAYPDVQMLEYFRAVWSRVSADRQVRQSQQQVHKNAGPLNSNQLVHRALSLMRELSPGYLQQFLSYTDALMWMEQIHAATAPAPKEAARGATKKTSRAKAR</sequence>
<name>A0ABY8H1L8_9BURK</name>
<accession>A0ABY8H1L8</accession>
<gene>
    <name evidence="2" type="ORF">P8T11_07115</name>
</gene>
<organism evidence="2 3">
    <name type="scientific">Achromobacter spanius</name>
    <dbReference type="NCBI Taxonomy" id="217203"/>
    <lineage>
        <taxon>Bacteria</taxon>
        <taxon>Pseudomonadati</taxon>
        <taxon>Pseudomonadota</taxon>
        <taxon>Betaproteobacteria</taxon>
        <taxon>Burkholderiales</taxon>
        <taxon>Alcaligenaceae</taxon>
        <taxon>Achromobacter</taxon>
    </lineage>
</organism>
<feature type="region of interest" description="Disordered" evidence="1">
    <location>
        <begin position="212"/>
        <end position="232"/>
    </location>
</feature>
<dbReference type="EMBL" id="CP121261">
    <property type="protein sequence ID" value="WFP11054.1"/>
    <property type="molecule type" value="Genomic_DNA"/>
</dbReference>